<dbReference type="AlphaFoldDB" id="A0A3R0XMZ6"/>
<dbReference type="InterPro" id="IPR010982">
    <property type="entry name" value="Lambda_DNA-bd_dom_sf"/>
</dbReference>
<proteinExistence type="predicted"/>
<name>A0A3R0XMZ6_SALER</name>
<evidence type="ECO:0000259" key="1">
    <source>
        <dbReference type="PROSITE" id="PS50943"/>
    </source>
</evidence>
<evidence type="ECO:0000313" key="2">
    <source>
        <dbReference type="EMBL" id="MLW03679.1"/>
    </source>
</evidence>
<dbReference type="Pfam" id="PF01381">
    <property type="entry name" value="HTH_3"/>
    <property type="match status" value="1"/>
</dbReference>
<dbReference type="Proteomes" id="UP000885392">
    <property type="component" value="Unassembled WGS sequence"/>
</dbReference>
<feature type="domain" description="HTH cro/C1-type" evidence="1">
    <location>
        <begin position="19"/>
        <end position="62"/>
    </location>
</feature>
<comment type="caution">
    <text evidence="2">The sequence shown here is derived from an EMBL/GenBank/DDBJ whole genome shotgun (WGS) entry which is preliminary data.</text>
</comment>
<protein>
    <submittedName>
        <fullName evidence="2">XRE family transcriptional regulator</fullName>
    </submittedName>
</protein>
<accession>A0A3R0XMZ6</accession>
<dbReference type="InterPro" id="IPR001387">
    <property type="entry name" value="Cro/C1-type_HTH"/>
</dbReference>
<dbReference type="PROSITE" id="PS50943">
    <property type="entry name" value="HTH_CROC1"/>
    <property type="match status" value="1"/>
</dbReference>
<dbReference type="GO" id="GO:0003677">
    <property type="term" value="F:DNA binding"/>
    <property type="evidence" value="ECO:0007669"/>
    <property type="project" value="InterPro"/>
</dbReference>
<dbReference type="SUPFAM" id="SSF47413">
    <property type="entry name" value="lambda repressor-like DNA-binding domains"/>
    <property type="match status" value="1"/>
</dbReference>
<dbReference type="CDD" id="cd00093">
    <property type="entry name" value="HTH_XRE"/>
    <property type="match status" value="1"/>
</dbReference>
<dbReference type="SMART" id="SM00530">
    <property type="entry name" value="HTH_XRE"/>
    <property type="match status" value="1"/>
</dbReference>
<gene>
    <name evidence="2" type="ORF">EAK82_26665</name>
</gene>
<reference evidence="2" key="1">
    <citation type="submission" date="2018-10" db="EMBL/GenBank/DDBJ databases">
        <authorList>
            <consortium name="PulseNet: The National Subtyping Network for Foodborne Disease Surveillance"/>
            <person name="Tarr C.L."/>
            <person name="Trees E."/>
            <person name="Katz L.S."/>
            <person name="Carleton-Romer H.A."/>
            <person name="Stroika S."/>
            <person name="Kucerova Z."/>
            <person name="Roache K.F."/>
            <person name="Sabol A.L."/>
            <person name="Besser J."/>
            <person name="Gerner-Smidt P."/>
        </authorList>
    </citation>
    <scope>NUCLEOTIDE SEQUENCE [LARGE SCALE GENOMIC DNA]</scope>
    <source>
        <strain evidence="2">PNUSAS038541</strain>
    </source>
</reference>
<dbReference type="Gene3D" id="1.10.260.40">
    <property type="entry name" value="lambda repressor-like DNA-binding domains"/>
    <property type="match status" value="1"/>
</dbReference>
<dbReference type="Gene3D" id="2.10.109.10">
    <property type="entry name" value="Umud Fragment, subunit A"/>
    <property type="match status" value="1"/>
</dbReference>
<organism evidence="2">
    <name type="scientific">Salmonella enterica</name>
    <name type="common">Salmonella choleraesuis</name>
    <dbReference type="NCBI Taxonomy" id="28901"/>
    <lineage>
        <taxon>Bacteria</taxon>
        <taxon>Pseudomonadati</taxon>
        <taxon>Pseudomonadota</taxon>
        <taxon>Gammaproteobacteria</taxon>
        <taxon>Enterobacterales</taxon>
        <taxon>Enterobacteriaceae</taxon>
        <taxon>Salmonella</taxon>
    </lineage>
</organism>
<sequence length="197" mass="21134">MKTLCERLKHAMNSTGMTSQSELSRLSGVNQSLISKILAGKSETSKFSGKLAAALGVSADWLINGAGSMLGEDGSLQKVDFSRLVAVWDENGKTNDAVSWPEKVPEHYRAYIMKKNTGIAQAPAGAIVIVDPKSAPGNDELVVTNIRNEISVYRFLDGGAGNGFLSVDDSRIPVSPIEDLSSMVGVVEQILVRKLRK</sequence>
<dbReference type="EMBL" id="RVIJ01000057">
    <property type="protein sequence ID" value="MLW03679.1"/>
    <property type="molecule type" value="Genomic_DNA"/>
</dbReference>